<protein>
    <submittedName>
        <fullName evidence="2">Uncharacterized protein</fullName>
    </submittedName>
</protein>
<name>A0A4C1XUB2_EUMVA</name>
<organism evidence="2 3">
    <name type="scientific">Eumeta variegata</name>
    <name type="common">Bagworm moth</name>
    <name type="synonym">Eumeta japonica</name>
    <dbReference type="NCBI Taxonomy" id="151549"/>
    <lineage>
        <taxon>Eukaryota</taxon>
        <taxon>Metazoa</taxon>
        <taxon>Ecdysozoa</taxon>
        <taxon>Arthropoda</taxon>
        <taxon>Hexapoda</taxon>
        <taxon>Insecta</taxon>
        <taxon>Pterygota</taxon>
        <taxon>Neoptera</taxon>
        <taxon>Endopterygota</taxon>
        <taxon>Lepidoptera</taxon>
        <taxon>Glossata</taxon>
        <taxon>Ditrysia</taxon>
        <taxon>Tineoidea</taxon>
        <taxon>Psychidae</taxon>
        <taxon>Oiketicinae</taxon>
        <taxon>Eumeta</taxon>
    </lineage>
</organism>
<gene>
    <name evidence="2" type="ORF">EVAR_79056_1</name>
</gene>
<comment type="caution">
    <text evidence="2">The sequence shown here is derived from an EMBL/GenBank/DDBJ whole genome shotgun (WGS) entry which is preliminary data.</text>
</comment>
<evidence type="ECO:0000256" key="1">
    <source>
        <dbReference type="SAM" id="MobiDB-lite"/>
    </source>
</evidence>
<dbReference type="AlphaFoldDB" id="A0A4C1XUB2"/>
<keyword evidence="3" id="KW-1185">Reference proteome</keyword>
<evidence type="ECO:0000313" key="2">
    <source>
        <dbReference type="EMBL" id="GBP66700.1"/>
    </source>
</evidence>
<evidence type="ECO:0000313" key="3">
    <source>
        <dbReference type="Proteomes" id="UP000299102"/>
    </source>
</evidence>
<dbReference type="EMBL" id="BGZK01000964">
    <property type="protein sequence ID" value="GBP66700.1"/>
    <property type="molecule type" value="Genomic_DNA"/>
</dbReference>
<feature type="region of interest" description="Disordered" evidence="1">
    <location>
        <begin position="234"/>
        <end position="253"/>
    </location>
</feature>
<reference evidence="2 3" key="1">
    <citation type="journal article" date="2019" name="Commun. Biol.">
        <title>The bagworm genome reveals a unique fibroin gene that provides high tensile strength.</title>
        <authorList>
            <person name="Kono N."/>
            <person name="Nakamura H."/>
            <person name="Ohtoshi R."/>
            <person name="Tomita M."/>
            <person name="Numata K."/>
            <person name="Arakawa K."/>
        </authorList>
    </citation>
    <scope>NUCLEOTIDE SEQUENCE [LARGE SCALE GENOMIC DNA]</scope>
</reference>
<dbReference type="Proteomes" id="UP000299102">
    <property type="component" value="Unassembled WGS sequence"/>
</dbReference>
<accession>A0A4C1XUB2</accession>
<sequence length="343" mass="38896">MDTSNLRGVASALSVSLMEREWSDRGGSGQPENLVQTQDRGRLRIHMLHLRRWLRLYREFFILQSCIALTANKKVCEGKRQVISGQIVRRCVAPYSSLLITFSTTVRRVNPDRGSQGYALRCSDRASKSRWSPPPMNTCNPSALPAPRLEIEYLGSEKRPNGEGKGVIENGAMEDEWATGALTYHTKRNSGGCYFTHVLCRDREANEHRSYQRVDSHHRGYSQTHRSHRCLAGHLGGNGMSSGGDRVDERGKKGKRATGNLTQLMEYNSESCYVKTVFCGNVIFRQYSRPIFVLQPNPPENSSTSVSNWLEKNCNILDEYKTQMFCGDMKPRSIRLARQNQQN</sequence>
<proteinExistence type="predicted"/>